<name>A0A1M5P5H6_9ALTE</name>
<dbReference type="RefSeq" id="WP_139241614.1">
    <property type="nucleotide sequence ID" value="NZ_FQWD01000005.1"/>
</dbReference>
<dbReference type="OrthoDB" id="6385309at2"/>
<proteinExistence type="predicted"/>
<dbReference type="PROSITE" id="PS51257">
    <property type="entry name" value="PROKAR_LIPOPROTEIN"/>
    <property type="match status" value="1"/>
</dbReference>
<dbReference type="AlphaFoldDB" id="A0A1M5P5H6"/>
<feature type="chain" id="PRO_5012974321" evidence="1">
    <location>
        <begin position="24"/>
        <end position="239"/>
    </location>
</feature>
<dbReference type="STRING" id="634436.SAMN05216361_3474"/>
<feature type="signal peptide" evidence="1">
    <location>
        <begin position="1"/>
        <end position="23"/>
    </location>
</feature>
<sequence length="239" mass="26149">MKRATTKTSLLCALVLLASCASAPPPLTTAQSFNALAADPNFSPYAMRAVASKAFESGDLELMSSALWRLCQRSVAVGGNTIDCEDYLDVALIQNNASDQAQANMALYFLTRDTAYHDKAKALLPDDKPYYQQLLSARLEDCLNVTEASEPLALQCYVSGKHFSHEAALKKALTLFEQYGAQHNVADTYYLLARIAADKGQTAQAEMLAARASLLLSQLGEAQKARQVRQWRQDVLHAQ</sequence>
<dbReference type="Proteomes" id="UP000184520">
    <property type="component" value="Unassembled WGS sequence"/>
</dbReference>
<accession>A0A1M5P5H6</accession>
<keyword evidence="3" id="KW-1185">Reference proteome</keyword>
<evidence type="ECO:0000313" key="2">
    <source>
        <dbReference type="EMBL" id="SHG97046.1"/>
    </source>
</evidence>
<dbReference type="EMBL" id="FQWD01000005">
    <property type="protein sequence ID" value="SHG97046.1"/>
    <property type="molecule type" value="Genomic_DNA"/>
</dbReference>
<organism evidence="2 3">
    <name type="scientific">Marisediminitalea aggregata</name>
    <dbReference type="NCBI Taxonomy" id="634436"/>
    <lineage>
        <taxon>Bacteria</taxon>
        <taxon>Pseudomonadati</taxon>
        <taxon>Pseudomonadota</taxon>
        <taxon>Gammaproteobacteria</taxon>
        <taxon>Alteromonadales</taxon>
        <taxon>Alteromonadaceae</taxon>
        <taxon>Marisediminitalea</taxon>
    </lineage>
</organism>
<keyword evidence="1" id="KW-0732">Signal</keyword>
<evidence type="ECO:0000313" key="3">
    <source>
        <dbReference type="Proteomes" id="UP000184520"/>
    </source>
</evidence>
<protein>
    <submittedName>
        <fullName evidence="2">Uncharacterized protein</fullName>
    </submittedName>
</protein>
<evidence type="ECO:0000256" key="1">
    <source>
        <dbReference type="SAM" id="SignalP"/>
    </source>
</evidence>
<gene>
    <name evidence="2" type="ORF">SAMN05216361_3474</name>
</gene>
<reference evidence="3" key="1">
    <citation type="submission" date="2016-11" db="EMBL/GenBank/DDBJ databases">
        <authorList>
            <person name="Varghese N."/>
            <person name="Submissions S."/>
        </authorList>
    </citation>
    <scope>NUCLEOTIDE SEQUENCE [LARGE SCALE GENOMIC DNA]</scope>
    <source>
        <strain evidence="3">CGMCC 1.8995</strain>
    </source>
</reference>